<dbReference type="GO" id="GO:0005886">
    <property type="term" value="C:plasma membrane"/>
    <property type="evidence" value="ECO:0007669"/>
    <property type="project" value="UniProtKB-SubCell"/>
</dbReference>
<evidence type="ECO:0000256" key="5">
    <source>
        <dbReference type="ARBA" id="ARBA00023136"/>
    </source>
</evidence>
<keyword evidence="5 6" id="KW-0472">Membrane</keyword>
<dbReference type="EMBL" id="VCKY01000046">
    <property type="protein sequence ID" value="TMR21200.1"/>
    <property type="molecule type" value="Genomic_DNA"/>
</dbReference>
<dbReference type="AlphaFoldDB" id="A0A5S4G5G3"/>
<feature type="transmembrane region" description="Helical" evidence="6">
    <location>
        <begin position="292"/>
        <end position="312"/>
    </location>
</feature>
<evidence type="ECO:0000256" key="2">
    <source>
        <dbReference type="ARBA" id="ARBA00022475"/>
    </source>
</evidence>
<feature type="transmembrane region" description="Helical" evidence="6">
    <location>
        <begin position="65"/>
        <end position="85"/>
    </location>
</feature>
<dbReference type="InterPro" id="IPR001851">
    <property type="entry name" value="ABC_transp_permease"/>
</dbReference>
<gene>
    <name evidence="7" type="ORF">ETD86_16020</name>
</gene>
<dbReference type="Proteomes" id="UP000309128">
    <property type="component" value="Unassembled WGS sequence"/>
</dbReference>
<keyword evidence="3 6" id="KW-0812">Transmembrane</keyword>
<feature type="transmembrane region" description="Helical" evidence="6">
    <location>
        <begin position="38"/>
        <end position="59"/>
    </location>
</feature>
<dbReference type="RefSeq" id="WP_138666945.1">
    <property type="nucleotide sequence ID" value="NZ_VCKY01000046.1"/>
</dbReference>
<keyword evidence="8" id="KW-1185">Reference proteome</keyword>
<proteinExistence type="predicted"/>
<dbReference type="CDD" id="cd06581">
    <property type="entry name" value="TM_PBP1_LivM_like"/>
    <property type="match status" value="1"/>
</dbReference>
<evidence type="ECO:0000256" key="4">
    <source>
        <dbReference type="ARBA" id="ARBA00022989"/>
    </source>
</evidence>
<evidence type="ECO:0000256" key="1">
    <source>
        <dbReference type="ARBA" id="ARBA00004651"/>
    </source>
</evidence>
<dbReference type="InterPro" id="IPR043428">
    <property type="entry name" value="LivM-like"/>
</dbReference>
<evidence type="ECO:0000256" key="3">
    <source>
        <dbReference type="ARBA" id="ARBA00022692"/>
    </source>
</evidence>
<organism evidence="7 8">
    <name type="scientific">Nonomuraea turkmeniaca</name>
    <dbReference type="NCBI Taxonomy" id="103838"/>
    <lineage>
        <taxon>Bacteria</taxon>
        <taxon>Bacillati</taxon>
        <taxon>Actinomycetota</taxon>
        <taxon>Actinomycetes</taxon>
        <taxon>Streptosporangiales</taxon>
        <taxon>Streptosporangiaceae</taxon>
        <taxon>Nonomuraea</taxon>
    </lineage>
</organism>
<name>A0A5S4G5G3_9ACTN</name>
<accession>A0A5S4G5G3</accession>
<evidence type="ECO:0000313" key="8">
    <source>
        <dbReference type="Proteomes" id="UP000309128"/>
    </source>
</evidence>
<feature type="transmembrane region" description="Helical" evidence="6">
    <location>
        <begin position="210"/>
        <end position="227"/>
    </location>
</feature>
<dbReference type="GO" id="GO:0015658">
    <property type="term" value="F:branched-chain amino acid transmembrane transporter activity"/>
    <property type="evidence" value="ECO:0007669"/>
    <property type="project" value="InterPro"/>
</dbReference>
<sequence length="329" mass="35720">MDWLTILSTTVHAAIGWETVVYGLAAIGVNIHFGYTGLLNFGQAAFMAVAGYGLAVTVVVFNLPFVVGVLVGLAAAALLALLMGIPTLQLRADYLAIVTIAAAEIIRLVFRSVYFKDIFGGSDGRRGFNGDFYAMNFLYDPGRYGIGPFGFDERTMWLLTVGWAVVLLCCLVVFLLMRSPWGRVLKAIREDEDAVRALGKNVFAYKMQSLMLGGIIGCFGGFFYGLYNGSVQPDVFGTEMTFFAYTIVILGGAARVFGPVVGAMIFWVLFVFVGNLLAELVANGYIPFMTNIQVGPVRYALVGLGFILLLVARPQGIFGDKREIAIDAR</sequence>
<dbReference type="OrthoDB" id="9814461at2"/>
<feature type="transmembrane region" description="Helical" evidence="6">
    <location>
        <begin position="6"/>
        <end position="31"/>
    </location>
</feature>
<reference evidence="7 8" key="1">
    <citation type="submission" date="2019-05" db="EMBL/GenBank/DDBJ databases">
        <title>Draft genome sequence of Nonomuraea turkmeniaca DSM 43926.</title>
        <authorList>
            <person name="Saricaoglu S."/>
            <person name="Isik K."/>
        </authorList>
    </citation>
    <scope>NUCLEOTIDE SEQUENCE [LARGE SCALE GENOMIC DNA]</scope>
    <source>
        <strain evidence="7 8">DSM 43926</strain>
    </source>
</reference>
<evidence type="ECO:0000313" key="7">
    <source>
        <dbReference type="EMBL" id="TMR21200.1"/>
    </source>
</evidence>
<evidence type="ECO:0000256" key="6">
    <source>
        <dbReference type="SAM" id="Phobius"/>
    </source>
</evidence>
<dbReference type="PANTHER" id="PTHR30482:SF1">
    <property type="entry name" value="BRANCHED-CHAIN AMINO ACID TRANSPORT PERMEASE PROTEIN LIVM-RELATED"/>
    <property type="match status" value="1"/>
</dbReference>
<protein>
    <submittedName>
        <fullName evidence="7">Branched-chain amino acid ABC transporter permease</fullName>
    </submittedName>
</protein>
<comment type="subcellular location">
    <subcellularLocation>
        <location evidence="1">Cell membrane</location>
        <topology evidence="1">Multi-pass membrane protein</topology>
    </subcellularLocation>
</comment>
<feature type="transmembrane region" description="Helical" evidence="6">
    <location>
        <begin position="242"/>
        <end position="258"/>
    </location>
</feature>
<dbReference type="PANTHER" id="PTHR30482">
    <property type="entry name" value="HIGH-AFFINITY BRANCHED-CHAIN AMINO ACID TRANSPORT SYSTEM PERMEASE"/>
    <property type="match status" value="1"/>
</dbReference>
<comment type="caution">
    <text evidence="7">The sequence shown here is derived from an EMBL/GenBank/DDBJ whole genome shotgun (WGS) entry which is preliminary data.</text>
</comment>
<keyword evidence="2" id="KW-1003">Cell membrane</keyword>
<keyword evidence="4 6" id="KW-1133">Transmembrane helix</keyword>
<feature type="transmembrane region" description="Helical" evidence="6">
    <location>
        <begin position="156"/>
        <end position="177"/>
    </location>
</feature>
<dbReference type="Pfam" id="PF02653">
    <property type="entry name" value="BPD_transp_2"/>
    <property type="match status" value="1"/>
</dbReference>
<feature type="transmembrane region" description="Helical" evidence="6">
    <location>
        <begin position="265"/>
        <end position="286"/>
    </location>
</feature>